<name>A0ABU9AQB0_9BACT</name>
<dbReference type="RefSeq" id="WP_341403318.1">
    <property type="nucleotide sequence ID" value="NZ_JBBUKT010000002.1"/>
</dbReference>
<keyword evidence="1" id="KW-0472">Membrane</keyword>
<organism evidence="2 3">
    <name type="scientific">Luteolibacter soli</name>
    <dbReference type="NCBI Taxonomy" id="3135280"/>
    <lineage>
        <taxon>Bacteria</taxon>
        <taxon>Pseudomonadati</taxon>
        <taxon>Verrucomicrobiota</taxon>
        <taxon>Verrucomicrobiia</taxon>
        <taxon>Verrucomicrobiales</taxon>
        <taxon>Verrucomicrobiaceae</taxon>
        <taxon>Luteolibacter</taxon>
    </lineage>
</organism>
<reference evidence="2 3" key="1">
    <citation type="submission" date="2024-04" db="EMBL/GenBank/DDBJ databases">
        <title>Luteolibacter sp. isolated from soil.</title>
        <authorList>
            <person name="An J."/>
        </authorList>
    </citation>
    <scope>NUCLEOTIDE SEQUENCE [LARGE SCALE GENOMIC DNA]</scope>
    <source>
        <strain evidence="2 3">Y139</strain>
    </source>
</reference>
<feature type="transmembrane region" description="Helical" evidence="1">
    <location>
        <begin position="20"/>
        <end position="41"/>
    </location>
</feature>
<dbReference type="EMBL" id="JBBUKT010000002">
    <property type="protein sequence ID" value="MEK7949902.1"/>
    <property type="molecule type" value="Genomic_DNA"/>
</dbReference>
<dbReference type="Proteomes" id="UP001371305">
    <property type="component" value="Unassembled WGS sequence"/>
</dbReference>
<evidence type="ECO:0008006" key="4">
    <source>
        <dbReference type="Google" id="ProtNLM"/>
    </source>
</evidence>
<comment type="caution">
    <text evidence="2">The sequence shown here is derived from an EMBL/GenBank/DDBJ whole genome shotgun (WGS) entry which is preliminary data.</text>
</comment>
<evidence type="ECO:0000256" key="1">
    <source>
        <dbReference type="SAM" id="Phobius"/>
    </source>
</evidence>
<evidence type="ECO:0000313" key="3">
    <source>
        <dbReference type="Proteomes" id="UP001371305"/>
    </source>
</evidence>
<sequence>MKSPQRRNRHQRRHAAGFLLMEVILAIGVFAIAVTGFTLALSRTADLAEQGRRELTITRLLQSSLAEAMSYPVLEEGKTSVAVDEMKEAGMEIETIVELLPEMENEDGQLLQEMYRIEVAAHWVENGVPQEQTAETWRYSRLYQP</sequence>
<evidence type="ECO:0000313" key="2">
    <source>
        <dbReference type="EMBL" id="MEK7949902.1"/>
    </source>
</evidence>
<gene>
    <name evidence="2" type="ORF">WKV53_05330</name>
</gene>
<proteinExistence type="predicted"/>
<keyword evidence="1" id="KW-0812">Transmembrane</keyword>
<keyword evidence="1" id="KW-1133">Transmembrane helix</keyword>
<protein>
    <recommendedName>
        <fullName evidence="4">Type II secretion system protein</fullName>
    </recommendedName>
</protein>
<keyword evidence="3" id="KW-1185">Reference proteome</keyword>
<accession>A0ABU9AQB0</accession>